<keyword evidence="12" id="KW-1185">Reference proteome</keyword>
<dbReference type="InterPro" id="IPR000298">
    <property type="entry name" value="Cyt_c_oxidase-like_su3"/>
</dbReference>
<keyword evidence="2 6" id="KW-0679">Respiratory chain</keyword>
<dbReference type="InterPro" id="IPR023616">
    <property type="entry name" value="Cyt_c_oxase-like_su1_dom"/>
</dbReference>
<feature type="transmembrane region" description="Helical" evidence="8">
    <location>
        <begin position="139"/>
        <end position="161"/>
    </location>
</feature>
<evidence type="ECO:0000256" key="1">
    <source>
        <dbReference type="ARBA" id="ARBA00004141"/>
    </source>
</evidence>
<protein>
    <submittedName>
        <fullName evidence="11">Cbb3-type cytochrome c oxidase subunit I</fullName>
    </submittedName>
</protein>
<dbReference type="InterPro" id="IPR000883">
    <property type="entry name" value="Cyt_C_Oxase_1"/>
</dbReference>
<comment type="similarity">
    <text evidence="6">Belongs to the heme-copper respiratory oxidase family.</text>
</comment>
<dbReference type="PROSITE" id="PS00077">
    <property type="entry name" value="COX1_CUB"/>
    <property type="match status" value="1"/>
</dbReference>
<feature type="transmembrane region" description="Helical" evidence="8">
    <location>
        <begin position="293"/>
        <end position="312"/>
    </location>
</feature>
<dbReference type="InterPro" id="IPR023615">
    <property type="entry name" value="Cyt_c_Oxase_su1_BS"/>
</dbReference>
<dbReference type="EMBL" id="JAPNKE010000002">
    <property type="protein sequence ID" value="MCY1009848.1"/>
    <property type="molecule type" value="Genomic_DNA"/>
</dbReference>
<feature type="transmembrane region" description="Helical" evidence="8">
    <location>
        <begin position="55"/>
        <end position="76"/>
    </location>
</feature>
<evidence type="ECO:0000256" key="3">
    <source>
        <dbReference type="ARBA" id="ARBA00022692"/>
    </source>
</evidence>
<name>A0A9X3ET95_9BACT</name>
<proteinExistence type="inferred from homology"/>
<keyword evidence="6" id="KW-0249">Electron transport</keyword>
<comment type="subcellular location">
    <subcellularLocation>
        <location evidence="1">Membrane</location>
        <topology evidence="1">Multi-pass membrane protein</topology>
    </subcellularLocation>
</comment>
<feature type="transmembrane region" description="Helical" evidence="8">
    <location>
        <begin position="542"/>
        <end position="567"/>
    </location>
</feature>
<feature type="domain" description="Heme-copper oxidase subunit III family profile" evidence="9">
    <location>
        <begin position="540"/>
        <end position="734"/>
    </location>
</feature>
<keyword evidence="4 8" id="KW-1133">Transmembrane helix</keyword>
<keyword evidence="6" id="KW-0813">Transport</keyword>
<evidence type="ECO:0000256" key="6">
    <source>
        <dbReference type="RuleBase" id="RU000370"/>
    </source>
</evidence>
<accession>A0A9X3ET95</accession>
<feature type="region of interest" description="Disordered" evidence="7">
    <location>
        <begin position="482"/>
        <end position="528"/>
    </location>
</feature>
<feature type="transmembrane region" description="Helical" evidence="8">
    <location>
        <begin position="667"/>
        <end position="696"/>
    </location>
</feature>
<dbReference type="Gene3D" id="1.20.120.80">
    <property type="entry name" value="Cytochrome c oxidase, subunit III, four-helix bundle"/>
    <property type="match status" value="1"/>
</dbReference>
<evidence type="ECO:0000313" key="12">
    <source>
        <dbReference type="Proteomes" id="UP001150924"/>
    </source>
</evidence>
<feature type="compositionally biased region" description="Low complexity" evidence="7">
    <location>
        <begin position="498"/>
        <end position="515"/>
    </location>
</feature>
<dbReference type="InterPro" id="IPR035973">
    <property type="entry name" value="Cyt_c_oxidase_su3-like_sf"/>
</dbReference>
<dbReference type="PROSITE" id="PS50253">
    <property type="entry name" value="COX3"/>
    <property type="match status" value="1"/>
</dbReference>
<evidence type="ECO:0000259" key="9">
    <source>
        <dbReference type="PROSITE" id="PS50253"/>
    </source>
</evidence>
<feature type="transmembrane region" description="Helical" evidence="8">
    <location>
        <begin position="12"/>
        <end position="35"/>
    </location>
</feature>
<evidence type="ECO:0000256" key="8">
    <source>
        <dbReference type="SAM" id="Phobius"/>
    </source>
</evidence>
<comment type="caution">
    <text evidence="11">The sequence shown here is derived from an EMBL/GenBank/DDBJ whole genome shotgun (WGS) entry which is preliminary data.</text>
</comment>
<dbReference type="SUPFAM" id="SSF81442">
    <property type="entry name" value="Cytochrome c oxidase subunit I-like"/>
    <property type="match status" value="1"/>
</dbReference>
<reference evidence="11" key="1">
    <citation type="submission" date="2022-11" db="EMBL/GenBank/DDBJ databases">
        <title>Minimal conservation of predation-associated metabolite biosynthetic gene clusters underscores biosynthetic potential of Myxococcota including descriptions for ten novel species: Archangium lansinium sp. nov., Myxococcus landrumus sp. nov., Nannocystis bai.</title>
        <authorList>
            <person name="Ahearne A."/>
            <person name="Stevens C."/>
            <person name="Phillips K."/>
        </authorList>
    </citation>
    <scope>NUCLEOTIDE SEQUENCE</scope>
    <source>
        <strain evidence="11">Na p29</strain>
    </source>
</reference>
<feature type="transmembrane region" description="Helical" evidence="8">
    <location>
        <begin position="333"/>
        <end position="357"/>
    </location>
</feature>
<keyword evidence="6" id="KW-0408">Iron</keyword>
<dbReference type="GO" id="GO:0004129">
    <property type="term" value="F:cytochrome-c oxidase activity"/>
    <property type="evidence" value="ECO:0007669"/>
    <property type="project" value="InterPro"/>
</dbReference>
<sequence length="736" mass="80899">MKSWLTTTDHKRIALLYLGTMTLFFTLGGLLATVIRVELATPASDLVTAETYNRLFTLHGVIMVFFFLIPSIPTFLGNYLLPLMLGASDLAFPRLNLASWYVFVAGGLLTLTAMIAGGLDTGWTFYTPYSTTFSDSHVVLAVLGVFLAGLSSVFTGINFLVTTHRLRAPGLTWMRLPLFVWSLYATSLILVLATPVLAMTLLLVAIERGLQVGIFDPEFGGSPLLFQHFFWFYSHPAVYIMILPGMGVVSELIPCFSRNRPFGYEFVAASSLAIAVFGFLVWGHHMFVAGQSYFASVVFSFLSFAVAVPSGVKVFSWLGTMHRGSVWLTTPMIYALGFVALFTIGGGTGLALAMLAVDVHLHDTYFVVAHFHTIMVGGMLMAYLGGLHFWWPKISGRMYSERWGRIAAYVLLIGFLLTFLPQFLLGTQGLPRRTASYPPEYQLLHVLSSAGATILAVGYVLPGIYLLASLVRGRPAGDNPWGATGLEWHTTSPPPPHSSRSLPSSPTTPTITRARPSPPRSEPAMSEAVREPFADLPHQRDAVALGMWAFLGQEVLFFGVLFLFYISLRLRHPELFATFAPRLDWRLATAMTVALLLSSFTMALAVRFAFTRMRLKLLLSLLATLALGAAFLAMKGWEYAHHFARGETPFVDLADELGPGPGLPTFFGLYFVLTGFHALHVIGGLVALACLAIAAWRTPAMDLRGSPVMAVGLYWHFVDIVWLFLFPALYLAARLT</sequence>
<keyword evidence="5 8" id="KW-0472">Membrane</keyword>
<organism evidence="11 12">
    <name type="scientific">Nannocystis pusilla</name>
    <dbReference type="NCBI Taxonomy" id="889268"/>
    <lineage>
        <taxon>Bacteria</taxon>
        <taxon>Pseudomonadati</taxon>
        <taxon>Myxococcota</taxon>
        <taxon>Polyangia</taxon>
        <taxon>Nannocystales</taxon>
        <taxon>Nannocystaceae</taxon>
        <taxon>Nannocystis</taxon>
    </lineage>
</organism>
<dbReference type="PANTHER" id="PTHR10422">
    <property type="entry name" value="CYTOCHROME C OXIDASE SUBUNIT 1"/>
    <property type="match status" value="1"/>
</dbReference>
<dbReference type="Proteomes" id="UP001150924">
    <property type="component" value="Unassembled WGS sequence"/>
</dbReference>
<evidence type="ECO:0000256" key="4">
    <source>
        <dbReference type="ARBA" id="ARBA00022989"/>
    </source>
</evidence>
<dbReference type="GO" id="GO:0009060">
    <property type="term" value="P:aerobic respiration"/>
    <property type="evidence" value="ECO:0007669"/>
    <property type="project" value="InterPro"/>
</dbReference>
<dbReference type="PROSITE" id="PS50855">
    <property type="entry name" value="COX1"/>
    <property type="match status" value="1"/>
</dbReference>
<evidence type="ECO:0000259" key="10">
    <source>
        <dbReference type="PROSITE" id="PS50855"/>
    </source>
</evidence>
<dbReference type="GO" id="GO:0016020">
    <property type="term" value="C:membrane"/>
    <property type="evidence" value="ECO:0007669"/>
    <property type="project" value="UniProtKB-SubCell"/>
</dbReference>
<feature type="transmembrane region" description="Helical" evidence="8">
    <location>
        <begin position="617"/>
        <end position="634"/>
    </location>
</feature>
<dbReference type="Gene3D" id="1.20.210.10">
    <property type="entry name" value="Cytochrome c oxidase-like, subunit I domain"/>
    <property type="match status" value="1"/>
</dbReference>
<dbReference type="PANTHER" id="PTHR10422:SF18">
    <property type="entry name" value="CYTOCHROME C OXIDASE SUBUNIT 1"/>
    <property type="match status" value="1"/>
</dbReference>
<keyword evidence="3 6" id="KW-0812">Transmembrane</keyword>
<feature type="transmembrane region" description="Helical" evidence="8">
    <location>
        <begin position="97"/>
        <end position="119"/>
    </location>
</feature>
<dbReference type="PRINTS" id="PR01165">
    <property type="entry name" value="CYCOXIDASEI"/>
</dbReference>
<evidence type="ECO:0000313" key="11">
    <source>
        <dbReference type="EMBL" id="MCY1009848.1"/>
    </source>
</evidence>
<dbReference type="Pfam" id="PF00115">
    <property type="entry name" value="COX1"/>
    <property type="match status" value="1"/>
</dbReference>
<feature type="transmembrane region" description="Helical" evidence="8">
    <location>
        <begin position="587"/>
        <end position="610"/>
    </location>
</feature>
<feature type="transmembrane region" description="Helical" evidence="8">
    <location>
        <begin position="262"/>
        <end position="281"/>
    </location>
</feature>
<dbReference type="GO" id="GO:0015990">
    <property type="term" value="P:electron transport coupled proton transport"/>
    <property type="evidence" value="ECO:0007669"/>
    <property type="project" value="TreeGrafter"/>
</dbReference>
<dbReference type="SUPFAM" id="SSF81452">
    <property type="entry name" value="Cytochrome c oxidase subunit III-like"/>
    <property type="match status" value="1"/>
</dbReference>
<dbReference type="AlphaFoldDB" id="A0A9X3ET95"/>
<feature type="transmembrane region" description="Helical" evidence="8">
    <location>
        <begin position="226"/>
        <end position="250"/>
    </location>
</feature>
<feature type="transmembrane region" description="Helical" evidence="8">
    <location>
        <begin position="369"/>
        <end position="391"/>
    </location>
</feature>
<dbReference type="GO" id="GO:0022904">
    <property type="term" value="P:respiratory electron transport chain"/>
    <property type="evidence" value="ECO:0007669"/>
    <property type="project" value="InterPro"/>
</dbReference>
<feature type="transmembrane region" description="Helical" evidence="8">
    <location>
        <begin position="403"/>
        <end position="424"/>
    </location>
</feature>
<keyword evidence="6" id="KW-0349">Heme</keyword>
<keyword evidence="6" id="KW-0479">Metal-binding</keyword>
<evidence type="ECO:0000256" key="7">
    <source>
        <dbReference type="SAM" id="MobiDB-lite"/>
    </source>
</evidence>
<evidence type="ECO:0000256" key="5">
    <source>
        <dbReference type="ARBA" id="ARBA00023136"/>
    </source>
</evidence>
<gene>
    <name evidence="11" type="ORF">OV079_30670</name>
</gene>
<dbReference type="GO" id="GO:0020037">
    <property type="term" value="F:heme binding"/>
    <property type="evidence" value="ECO:0007669"/>
    <property type="project" value="InterPro"/>
</dbReference>
<feature type="transmembrane region" description="Helical" evidence="8">
    <location>
        <begin position="181"/>
        <end position="206"/>
    </location>
</feature>
<dbReference type="InterPro" id="IPR036927">
    <property type="entry name" value="Cyt_c_oxase-like_su1_sf"/>
</dbReference>
<feature type="transmembrane region" description="Helical" evidence="8">
    <location>
        <begin position="708"/>
        <end position="733"/>
    </location>
</feature>
<dbReference type="Pfam" id="PF00510">
    <property type="entry name" value="COX3"/>
    <property type="match status" value="1"/>
</dbReference>
<evidence type="ECO:0000256" key="2">
    <source>
        <dbReference type="ARBA" id="ARBA00022660"/>
    </source>
</evidence>
<feature type="transmembrane region" description="Helical" evidence="8">
    <location>
        <begin position="444"/>
        <end position="468"/>
    </location>
</feature>
<feature type="domain" description="Cytochrome oxidase subunit I profile" evidence="10">
    <location>
        <begin position="1"/>
        <end position="506"/>
    </location>
</feature>
<dbReference type="InterPro" id="IPR013833">
    <property type="entry name" value="Cyt_c_oxidase_su3_a-hlx"/>
</dbReference>